<evidence type="ECO:0000256" key="1">
    <source>
        <dbReference type="SAM" id="MobiDB-lite"/>
    </source>
</evidence>
<dbReference type="Proteomes" id="UP001595898">
    <property type="component" value="Unassembled WGS sequence"/>
</dbReference>
<reference evidence="2 3" key="1">
    <citation type="journal article" date="2019" name="Int. J. Syst. Evol. Microbiol.">
        <title>The Global Catalogue of Microorganisms (GCM) 10K type strain sequencing project: providing services to taxonomists for standard genome sequencing and annotation.</title>
        <authorList>
            <consortium name="The Broad Institute Genomics Platform"/>
            <consortium name="The Broad Institute Genome Sequencing Center for Infectious Disease"/>
            <person name="Wu L."/>
            <person name="Ma J."/>
        </authorList>
    </citation>
    <scope>NUCLEOTIDE SEQUENCE [LARGE SCALE GENOMIC DNA]</scope>
    <source>
        <strain evidence="2 3">WLHS5</strain>
    </source>
</reference>
<feature type="compositionally biased region" description="Low complexity" evidence="1">
    <location>
        <begin position="119"/>
        <end position="129"/>
    </location>
</feature>
<feature type="region of interest" description="Disordered" evidence="1">
    <location>
        <begin position="1"/>
        <end position="143"/>
    </location>
</feature>
<dbReference type="EMBL" id="JBHSFA010000007">
    <property type="protein sequence ID" value="MFC4542600.1"/>
    <property type="molecule type" value="Genomic_DNA"/>
</dbReference>
<protein>
    <submittedName>
        <fullName evidence="2">Uncharacterized protein</fullName>
    </submittedName>
</protein>
<organism evidence="2 3">
    <name type="scientific">Halosolutus amylolyticus</name>
    <dbReference type="NCBI Taxonomy" id="2932267"/>
    <lineage>
        <taxon>Archaea</taxon>
        <taxon>Methanobacteriati</taxon>
        <taxon>Methanobacteriota</taxon>
        <taxon>Stenosarchaea group</taxon>
        <taxon>Halobacteria</taxon>
        <taxon>Halobacteriales</taxon>
        <taxon>Natrialbaceae</taxon>
        <taxon>Halosolutus</taxon>
    </lineage>
</organism>
<comment type="caution">
    <text evidence="2">The sequence shown here is derived from an EMBL/GenBank/DDBJ whole genome shotgun (WGS) entry which is preliminary data.</text>
</comment>
<dbReference type="RefSeq" id="WP_250140703.1">
    <property type="nucleotide sequence ID" value="NZ_JALIQP010000002.1"/>
</dbReference>
<keyword evidence="3" id="KW-1185">Reference proteome</keyword>
<dbReference type="AlphaFoldDB" id="A0ABD5PQK9"/>
<gene>
    <name evidence="2" type="ORF">ACFO5R_11785</name>
</gene>
<evidence type="ECO:0000313" key="3">
    <source>
        <dbReference type="Proteomes" id="UP001595898"/>
    </source>
</evidence>
<proteinExistence type="predicted"/>
<accession>A0ABD5PQK9</accession>
<evidence type="ECO:0000313" key="2">
    <source>
        <dbReference type="EMBL" id="MFC4542600.1"/>
    </source>
</evidence>
<name>A0ABD5PQK9_9EURY</name>
<feature type="compositionally biased region" description="Basic and acidic residues" evidence="1">
    <location>
        <begin position="1"/>
        <end position="11"/>
    </location>
</feature>
<sequence>MSERTQVREVFADVEPDPDAILEATGADSPAELIAGGGRHDPIADEAADETAVADLLGNLKDAADETGEPAADREIDDPASGRDPGSADESTDDSGSDGSIEMEITFGEPSVTVRRGDGAAIDDLLGGDPTPDRPRVAGVESAGMELVGSPTVTRVSSDAFGSP</sequence>